<keyword evidence="2 3" id="KW-0802">TPR repeat</keyword>
<dbReference type="InterPro" id="IPR011990">
    <property type="entry name" value="TPR-like_helical_dom_sf"/>
</dbReference>
<feature type="repeat" description="TPR" evidence="3">
    <location>
        <begin position="28"/>
        <end position="61"/>
    </location>
</feature>
<dbReference type="SMART" id="SM00028">
    <property type="entry name" value="TPR"/>
    <property type="match status" value="2"/>
</dbReference>
<feature type="region of interest" description="Disordered" evidence="4">
    <location>
        <begin position="268"/>
        <end position="287"/>
    </location>
</feature>
<protein>
    <recommendedName>
        <fullName evidence="7">Tetratricopeptide repeat-containing protein</fullName>
    </recommendedName>
</protein>
<dbReference type="Pfam" id="PF14559">
    <property type="entry name" value="TPR_19"/>
    <property type="match status" value="1"/>
</dbReference>
<sequence>MLITFILLVFSGFSYTLLAQSNNIDKQAKKYMAEASAYIENDDFAEAEAALRKAISVSPENKEAAYNFGNLYITNEKNRTAFQRLAEAVTENEDKDIRHKSFHNQGNIFMSEERYAEAVDAYKNALRNNPNDDETRYNLALAKQKMEDEGGDGGDDEDQDNQQEQEQENEGEGENEEESQGQDEESEEKDDQEGDNKDEKNEGEGDKDKQEGENEEQEKEQPSDGKSPQDEKEGDQQQPPPEQMQGKLSPEQLKNLLEAIENQEKDIQDKLNAKELKGKKVKTEKDW</sequence>
<dbReference type="Pfam" id="PF13414">
    <property type="entry name" value="TPR_11"/>
    <property type="match status" value="1"/>
</dbReference>
<feature type="repeat" description="TPR" evidence="3">
    <location>
        <begin position="99"/>
        <end position="132"/>
    </location>
</feature>
<proteinExistence type="predicted"/>
<gene>
    <name evidence="5" type="ORF">GCM10010832_12730</name>
</gene>
<comment type="caution">
    <text evidence="5">The sequence shown here is derived from an EMBL/GenBank/DDBJ whole genome shotgun (WGS) entry which is preliminary data.</text>
</comment>
<dbReference type="Gene3D" id="1.25.40.10">
    <property type="entry name" value="Tetratricopeptide repeat domain"/>
    <property type="match status" value="2"/>
</dbReference>
<dbReference type="Proteomes" id="UP000599179">
    <property type="component" value="Unassembled WGS sequence"/>
</dbReference>
<keyword evidence="1" id="KW-0677">Repeat</keyword>
<evidence type="ECO:0008006" key="7">
    <source>
        <dbReference type="Google" id="ProtNLM"/>
    </source>
</evidence>
<dbReference type="PANTHER" id="PTHR44186">
    <property type="match status" value="1"/>
</dbReference>
<accession>A0ABQ1SH61</accession>
<dbReference type="RefSeq" id="WP_188458274.1">
    <property type="nucleotide sequence ID" value="NZ_BMGM01000005.1"/>
</dbReference>
<name>A0ABQ1SH61_9FLAO</name>
<dbReference type="SUPFAM" id="SSF48452">
    <property type="entry name" value="TPR-like"/>
    <property type="match status" value="1"/>
</dbReference>
<evidence type="ECO:0000256" key="4">
    <source>
        <dbReference type="SAM" id="MobiDB-lite"/>
    </source>
</evidence>
<dbReference type="EMBL" id="BMGM01000005">
    <property type="protein sequence ID" value="GGE34042.1"/>
    <property type="molecule type" value="Genomic_DNA"/>
</dbReference>
<dbReference type="PROSITE" id="PS50005">
    <property type="entry name" value="TPR"/>
    <property type="match status" value="2"/>
</dbReference>
<evidence type="ECO:0000313" key="5">
    <source>
        <dbReference type="EMBL" id="GGE34042.1"/>
    </source>
</evidence>
<feature type="compositionally biased region" description="Basic and acidic residues" evidence="4">
    <location>
        <begin position="219"/>
        <end position="235"/>
    </location>
</feature>
<keyword evidence="6" id="KW-1185">Reference proteome</keyword>
<evidence type="ECO:0000256" key="2">
    <source>
        <dbReference type="ARBA" id="ARBA00022803"/>
    </source>
</evidence>
<evidence type="ECO:0000256" key="1">
    <source>
        <dbReference type="ARBA" id="ARBA00022737"/>
    </source>
</evidence>
<feature type="region of interest" description="Disordered" evidence="4">
    <location>
        <begin position="146"/>
        <end position="261"/>
    </location>
</feature>
<feature type="compositionally biased region" description="Acidic residues" evidence="4">
    <location>
        <begin position="149"/>
        <end position="193"/>
    </location>
</feature>
<reference evidence="6" key="1">
    <citation type="journal article" date="2019" name="Int. J. Syst. Evol. Microbiol.">
        <title>The Global Catalogue of Microorganisms (GCM) 10K type strain sequencing project: providing services to taxonomists for standard genome sequencing and annotation.</title>
        <authorList>
            <consortium name="The Broad Institute Genomics Platform"/>
            <consortium name="The Broad Institute Genome Sequencing Center for Infectious Disease"/>
            <person name="Wu L."/>
            <person name="Ma J."/>
        </authorList>
    </citation>
    <scope>NUCLEOTIDE SEQUENCE [LARGE SCALE GENOMIC DNA]</scope>
    <source>
        <strain evidence="6">CGMCC 1.12931</strain>
    </source>
</reference>
<organism evidence="5 6">
    <name type="scientific">Psychroflexus planctonicus</name>
    <dbReference type="NCBI Taxonomy" id="1526575"/>
    <lineage>
        <taxon>Bacteria</taxon>
        <taxon>Pseudomonadati</taxon>
        <taxon>Bacteroidota</taxon>
        <taxon>Flavobacteriia</taxon>
        <taxon>Flavobacteriales</taxon>
        <taxon>Flavobacteriaceae</taxon>
        <taxon>Psychroflexus</taxon>
    </lineage>
</organism>
<dbReference type="PANTHER" id="PTHR44186:SF1">
    <property type="entry name" value="BARDET-BIEDL SYNDROME 4 PROTEIN"/>
    <property type="match status" value="1"/>
</dbReference>
<feature type="compositionally biased region" description="Basic and acidic residues" evidence="4">
    <location>
        <begin position="194"/>
        <end position="212"/>
    </location>
</feature>
<dbReference type="InterPro" id="IPR019734">
    <property type="entry name" value="TPR_rpt"/>
</dbReference>
<evidence type="ECO:0000313" key="6">
    <source>
        <dbReference type="Proteomes" id="UP000599179"/>
    </source>
</evidence>
<evidence type="ECO:0000256" key="3">
    <source>
        <dbReference type="PROSITE-ProRule" id="PRU00339"/>
    </source>
</evidence>